<feature type="region of interest" description="Disordered" evidence="1">
    <location>
        <begin position="1"/>
        <end position="20"/>
    </location>
</feature>
<evidence type="ECO:0000313" key="4">
    <source>
        <dbReference type="Proteomes" id="UP001153076"/>
    </source>
</evidence>
<dbReference type="Proteomes" id="UP001153076">
    <property type="component" value="Unassembled WGS sequence"/>
</dbReference>
<evidence type="ECO:0000256" key="1">
    <source>
        <dbReference type="SAM" id="MobiDB-lite"/>
    </source>
</evidence>
<sequence>MKEDKERMSNGFDEGEGKRCERHLQPPVLFARRYLTSPPLHTPPSSPAAYVLSLPSPPVAAYSYLSHRRRGASQFRPTRPDQAVARQLAPGCFCSTHLRRRLAKPTSGPQLAHLSHARAIHGRSFEAQVLFLYILIFRNINYYAFIDVFTCNFSILIYSYWDNIDDI</sequence>
<name>A0A9Q1GQA5_9CARY</name>
<evidence type="ECO:0000313" key="3">
    <source>
        <dbReference type="EMBL" id="KAJ8423376.1"/>
    </source>
</evidence>
<comment type="caution">
    <text evidence="3">The sequence shown here is derived from an EMBL/GenBank/DDBJ whole genome shotgun (WGS) entry which is preliminary data.</text>
</comment>
<organism evidence="3 4">
    <name type="scientific">Carnegiea gigantea</name>
    <dbReference type="NCBI Taxonomy" id="171969"/>
    <lineage>
        <taxon>Eukaryota</taxon>
        <taxon>Viridiplantae</taxon>
        <taxon>Streptophyta</taxon>
        <taxon>Embryophyta</taxon>
        <taxon>Tracheophyta</taxon>
        <taxon>Spermatophyta</taxon>
        <taxon>Magnoliopsida</taxon>
        <taxon>eudicotyledons</taxon>
        <taxon>Gunneridae</taxon>
        <taxon>Pentapetalae</taxon>
        <taxon>Caryophyllales</taxon>
        <taxon>Cactineae</taxon>
        <taxon>Cactaceae</taxon>
        <taxon>Cactoideae</taxon>
        <taxon>Echinocereeae</taxon>
        <taxon>Carnegiea</taxon>
    </lineage>
</organism>
<proteinExistence type="predicted"/>
<evidence type="ECO:0000256" key="2">
    <source>
        <dbReference type="SAM" id="Phobius"/>
    </source>
</evidence>
<protein>
    <submittedName>
        <fullName evidence="3">Uncharacterized protein</fullName>
    </submittedName>
</protein>
<keyword evidence="2" id="KW-0472">Membrane</keyword>
<accession>A0A9Q1GQA5</accession>
<gene>
    <name evidence="3" type="ORF">Cgig2_023232</name>
</gene>
<feature type="transmembrane region" description="Helical" evidence="2">
    <location>
        <begin position="140"/>
        <end position="161"/>
    </location>
</feature>
<keyword evidence="4" id="KW-1185">Reference proteome</keyword>
<reference evidence="3" key="1">
    <citation type="submission" date="2022-04" db="EMBL/GenBank/DDBJ databases">
        <title>Carnegiea gigantea Genome sequencing and assembly v2.</title>
        <authorList>
            <person name="Copetti D."/>
            <person name="Sanderson M.J."/>
            <person name="Burquez A."/>
            <person name="Wojciechowski M.F."/>
        </authorList>
    </citation>
    <scope>NUCLEOTIDE SEQUENCE</scope>
    <source>
        <strain evidence="3">SGP5-SGP5p</strain>
        <tissue evidence="3">Aerial part</tissue>
    </source>
</reference>
<keyword evidence="2" id="KW-1133">Transmembrane helix</keyword>
<dbReference type="EMBL" id="JAKOGI010001982">
    <property type="protein sequence ID" value="KAJ8423376.1"/>
    <property type="molecule type" value="Genomic_DNA"/>
</dbReference>
<dbReference type="AlphaFoldDB" id="A0A9Q1GQA5"/>
<keyword evidence="2" id="KW-0812">Transmembrane</keyword>